<dbReference type="InterPro" id="IPR001753">
    <property type="entry name" value="Enoyl-CoA_hydra/iso"/>
</dbReference>
<reference evidence="2" key="1">
    <citation type="submission" date="2018-05" db="EMBL/GenBank/DDBJ databases">
        <authorList>
            <person name="Lanie J.A."/>
            <person name="Ng W.-L."/>
            <person name="Kazmierczak K.M."/>
            <person name="Andrzejewski T.M."/>
            <person name="Davidsen T.M."/>
            <person name="Wayne K.J."/>
            <person name="Tettelin H."/>
            <person name="Glass J.I."/>
            <person name="Rusch D."/>
            <person name="Podicherti R."/>
            <person name="Tsui H.-C.T."/>
            <person name="Winkler M.E."/>
        </authorList>
    </citation>
    <scope>NUCLEOTIDE SEQUENCE</scope>
</reference>
<dbReference type="Pfam" id="PF00378">
    <property type="entry name" value="ECH_1"/>
    <property type="match status" value="1"/>
</dbReference>
<evidence type="ECO:0008006" key="3">
    <source>
        <dbReference type="Google" id="ProtNLM"/>
    </source>
</evidence>
<evidence type="ECO:0000256" key="1">
    <source>
        <dbReference type="ARBA" id="ARBA00005254"/>
    </source>
</evidence>
<dbReference type="EMBL" id="UINC01036245">
    <property type="protein sequence ID" value="SVB29906.1"/>
    <property type="molecule type" value="Genomic_DNA"/>
</dbReference>
<evidence type="ECO:0000313" key="2">
    <source>
        <dbReference type="EMBL" id="SVB29906.1"/>
    </source>
</evidence>
<gene>
    <name evidence="2" type="ORF">METZ01_LOCUS182760</name>
</gene>
<dbReference type="InterPro" id="IPR051053">
    <property type="entry name" value="ECH/Chromodomain_protein"/>
</dbReference>
<dbReference type="PANTHER" id="PTHR43684">
    <property type="match status" value="1"/>
</dbReference>
<proteinExistence type="inferred from homology"/>
<dbReference type="SUPFAM" id="SSF52096">
    <property type="entry name" value="ClpP/crotonase"/>
    <property type="match status" value="1"/>
</dbReference>
<dbReference type="AlphaFoldDB" id="A0A382CUR6"/>
<dbReference type="CDD" id="cd06558">
    <property type="entry name" value="crotonase-like"/>
    <property type="match status" value="1"/>
</dbReference>
<sequence>MMLVKTVKEMSIVSFKTIEMSVDDGVATITLNRPDRLNAWTYQMGDELQVALNEGNAADDVGAFVVTGAGRGFCAGADVKDLFQAQADSGEVRRGSTKPGNWVNLVRQSKPIVAAVNGATIGVGLTQILPMDYIVAAGGAKLSCRFIKMGLVPELASSHFLVARCGLGLASELMLSGKTIDAAEAERIGLVDQVVDADELLPEATAVARSMGENPQVALRMVKQLITQNMTEKDLLEVQHRESKALTECYESAEHKEAIAAFLEKREPDFLKARANE</sequence>
<dbReference type="InterPro" id="IPR029045">
    <property type="entry name" value="ClpP/crotonase-like_dom_sf"/>
</dbReference>
<name>A0A382CUR6_9ZZZZ</name>
<comment type="similarity">
    <text evidence="1">Belongs to the enoyl-CoA hydratase/isomerase family.</text>
</comment>
<protein>
    <recommendedName>
        <fullName evidence="3">Enoyl-CoA hydratase</fullName>
    </recommendedName>
</protein>
<dbReference type="PANTHER" id="PTHR43684:SF4">
    <property type="entry name" value="ENOYL-COA HYDRATASE_ISOMERASE FAMILY PROTEIN (AFU_ORTHOLOGUE AFUA_1G01890)"/>
    <property type="match status" value="1"/>
</dbReference>
<organism evidence="2">
    <name type="scientific">marine metagenome</name>
    <dbReference type="NCBI Taxonomy" id="408172"/>
    <lineage>
        <taxon>unclassified sequences</taxon>
        <taxon>metagenomes</taxon>
        <taxon>ecological metagenomes</taxon>
    </lineage>
</organism>
<accession>A0A382CUR6</accession>
<dbReference type="Gene3D" id="3.90.226.10">
    <property type="entry name" value="2-enoyl-CoA Hydratase, Chain A, domain 1"/>
    <property type="match status" value="1"/>
</dbReference>